<dbReference type="SUPFAM" id="SSF52833">
    <property type="entry name" value="Thioredoxin-like"/>
    <property type="match status" value="1"/>
</dbReference>
<dbReference type="InterPro" id="IPR036249">
    <property type="entry name" value="Thioredoxin-like_sf"/>
</dbReference>
<dbReference type="EMBL" id="CP001931">
    <property type="protein sequence ID" value="ADC89401.1"/>
    <property type="molecule type" value="Genomic_DNA"/>
</dbReference>
<evidence type="ECO:0000313" key="4">
    <source>
        <dbReference type="Proteomes" id="UP000002043"/>
    </source>
</evidence>
<dbReference type="KEGG" id="tal:Thal_0768"/>
<feature type="transmembrane region" description="Helical" evidence="1">
    <location>
        <begin position="7"/>
        <end position="24"/>
    </location>
</feature>
<keyword evidence="4" id="KW-1185">Reference proteome</keyword>
<feature type="domain" description="Thioredoxin" evidence="2">
    <location>
        <begin position="13"/>
        <end position="132"/>
    </location>
</feature>
<sequence length="139" mass="16287">MRQIVHLVIYLLLISGVGFPRWWFSKADEGLRQAKEQGKLVVFYFHSQYCVYCRQVEDFVLPDEEVTKKLKNFVVVSLDINSEEGRFWANRLGVFGTPTFVVYDPSKGSRVDLLFGSRPKEDFLRFFNKVCTAYRIKNC</sequence>
<dbReference type="PROSITE" id="PS51352">
    <property type="entry name" value="THIOREDOXIN_2"/>
    <property type="match status" value="1"/>
</dbReference>
<evidence type="ECO:0000259" key="2">
    <source>
        <dbReference type="PROSITE" id="PS51352"/>
    </source>
</evidence>
<accession>D3SQG4</accession>
<dbReference type="Gene3D" id="3.40.30.10">
    <property type="entry name" value="Glutaredoxin"/>
    <property type="match status" value="1"/>
</dbReference>
<evidence type="ECO:0000313" key="3">
    <source>
        <dbReference type="EMBL" id="ADC89401.1"/>
    </source>
</evidence>
<dbReference type="HOGENOM" id="CLU_090389_8_4_0"/>
<keyword evidence="1" id="KW-0472">Membrane</keyword>
<dbReference type="eggNOG" id="COG4232">
    <property type="taxonomic scope" value="Bacteria"/>
</dbReference>
<proteinExistence type="predicted"/>
<dbReference type="InterPro" id="IPR013766">
    <property type="entry name" value="Thioredoxin_domain"/>
</dbReference>
<dbReference type="RefSeq" id="WP_012991807.1">
    <property type="nucleotide sequence ID" value="NC_013894.1"/>
</dbReference>
<name>D3SQG4_THEAH</name>
<reference evidence="4" key="1">
    <citation type="journal article" date="2010" name="Stand. Genomic Sci.">
        <title>Complete genome sequence of Thermocrinis albus type strain (HI 11/12T).</title>
        <authorList>
            <person name="Wirth R."/>
            <person name="Sikorski J."/>
            <person name="Brambilla E."/>
            <person name="Misra M."/>
            <person name="Lapidus A."/>
            <person name="Copeland A."/>
            <person name="Nolan M."/>
            <person name="Lucas S."/>
            <person name="Chen F."/>
            <person name="Tice H."/>
            <person name="Cheng J.F."/>
            <person name="Han C."/>
            <person name="Detter J.C."/>
            <person name="Tapia R."/>
            <person name="Bruce D."/>
            <person name="Goodwin L."/>
            <person name="Pitluck S."/>
            <person name="Pati A."/>
            <person name="Anderson I."/>
            <person name="Ivanova N."/>
            <person name="Mavromatis K."/>
            <person name="Mikhailova N."/>
            <person name="Chen A."/>
            <person name="Palaniappan K."/>
            <person name="Bilek Y."/>
            <person name="Hader T."/>
            <person name="Land M."/>
            <person name="Hauser L."/>
            <person name="Chang Y.J."/>
            <person name="Jeffries C.D."/>
            <person name="Tindall B.J."/>
            <person name="Rohde M."/>
            <person name="Goker M."/>
            <person name="Bristow J."/>
            <person name="Eisen J.A."/>
            <person name="Markowitz V."/>
            <person name="Hugenholtz P."/>
            <person name="Kyrpides N.C."/>
            <person name="Klenk H.P."/>
        </authorList>
    </citation>
    <scope>NUCLEOTIDE SEQUENCE [LARGE SCALE GENOMIC DNA]</scope>
    <source>
        <strain evidence="4">DSM 14484 / JCM 11386 / HI 11/12</strain>
    </source>
</reference>
<dbReference type="InterPro" id="IPR012336">
    <property type="entry name" value="Thioredoxin-like_fold"/>
</dbReference>
<dbReference type="Proteomes" id="UP000002043">
    <property type="component" value="Chromosome"/>
</dbReference>
<keyword evidence="1" id="KW-0812">Transmembrane</keyword>
<organism evidence="3 4">
    <name type="scientific">Thermocrinis albus (strain DSM 14484 / JCM 11386 / HI 11/12)</name>
    <dbReference type="NCBI Taxonomy" id="638303"/>
    <lineage>
        <taxon>Bacteria</taxon>
        <taxon>Pseudomonadati</taxon>
        <taxon>Aquificota</taxon>
        <taxon>Aquificia</taxon>
        <taxon>Aquificales</taxon>
        <taxon>Aquificaceae</taxon>
        <taxon>Thermocrinis</taxon>
    </lineage>
</organism>
<evidence type="ECO:0000256" key="1">
    <source>
        <dbReference type="SAM" id="Phobius"/>
    </source>
</evidence>
<dbReference type="Pfam" id="PF13098">
    <property type="entry name" value="Thioredoxin_2"/>
    <property type="match status" value="1"/>
</dbReference>
<protein>
    <submittedName>
        <fullName evidence="3">Thioredoxin domain protein</fullName>
    </submittedName>
</protein>
<gene>
    <name evidence="3" type="ordered locus">Thal_0768</name>
</gene>
<dbReference type="STRING" id="638303.Thal_0768"/>
<dbReference type="AlphaFoldDB" id="D3SQG4"/>
<dbReference type="OrthoDB" id="5372481at2"/>
<keyword evidence="1" id="KW-1133">Transmembrane helix</keyword>